<evidence type="ECO:0000259" key="1">
    <source>
        <dbReference type="Pfam" id="PF09862"/>
    </source>
</evidence>
<dbReference type="Pfam" id="PF22746">
    <property type="entry name" value="SHOCT-like_DUF2089-C"/>
    <property type="match status" value="1"/>
</dbReference>
<protein>
    <submittedName>
        <fullName evidence="3">DUF2089 domain-containing protein</fullName>
    </submittedName>
</protein>
<sequence>MDWFINLEKEEQEFIKNFILASGSLKQLAKEYDVSYPTVRNRLDKLIEQINLTDKMSDSFEVSIMKMVIEDKLSLDTGKLIIEKHKEANHE</sequence>
<dbReference type="EMBL" id="JANHNZ010000008">
    <property type="protein sequence ID" value="MCQ9210451.1"/>
    <property type="molecule type" value="Genomic_DNA"/>
</dbReference>
<evidence type="ECO:0000259" key="2">
    <source>
        <dbReference type="Pfam" id="PF22746"/>
    </source>
</evidence>
<dbReference type="Proteomes" id="UP001059480">
    <property type="component" value="Unassembled WGS sequence"/>
</dbReference>
<organism evidence="3 4">
    <name type="scientific">Granulicatella seriolae</name>
    <dbReference type="NCBI Taxonomy" id="2967226"/>
    <lineage>
        <taxon>Bacteria</taxon>
        <taxon>Bacillati</taxon>
        <taxon>Bacillota</taxon>
        <taxon>Bacilli</taxon>
        <taxon>Lactobacillales</taxon>
        <taxon>Carnobacteriaceae</taxon>
        <taxon>Granulicatella</taxon>
    </lineage>
</organism>
<feature type="domain" description="DUF2089" evidence="1">
    <location>
        <begin position="7"/>
        <end position="52"/>
    </location>
</feature>
<name>A0ABT1WPM6_9LACT</name>
<dbReference type="InterPro" id="IPR053959">
    <property type="entry name" value="YvlB/LiaX_N"/>
</dbReference>
<evidence type="ECO:0000313" key="4">
    <source>
        <dbReference type="Proteomes" id="UP001059480"/>
    </source>
</evidence>
<reference evidence="3" key="1">
    <citation type="submission" date="2022-07" db="EMBL/GenBank/DDBJ databases">
        <authorList>
            <person name="Jung M.-Y."/>
            <person name="Lee M."/>
        </authorList>
    </citation>
    <scope>NUCLEOTIDE SEQUENCE</scope>
    <source>
        <strain evidence="3">S8</strain>
    </source>
</reference>
<dbReference type="RefSeq" id="WP_256945562.1">
    <property type="nucleotide sequence ID" value="NZ_JANHNZ010000008.1"/>
</dbReference>
<keyword evidence="4" id="KW-1185">Reference proteome</keyword>
<feature type="domain" description="YvlB/LiaX N-terminal" evidence="2">
    <location>
        <begin position="64"/>
        <end position="87"/>
    </location>
</feature>
<reference evidence="3" key="3">
    <citation type="journal article" date="2023" name="Microbiol. Resour. Announc.">
        <title>Draft Genome Sequence of Granulicatella sp. Strain S8, Isolated from a Marine Fish, Seriola quinqueradiata.</title>
        <authorList>
            <person name="Lee M."/>
            <person name="Farooq A."/>
            <person name="Jeong J.B."/>
            <person name="Jung M.Y."/>
        </authorList>
    </citation>
    <scope>NUCLEOTIDE SEQUENCE</scope>
    <source>
        <strain evidence="3">S8</strain>
    </source>
</reference>
<accession>A0ABT1WPM6</accession>
<comment type="caution">
    <text evidence="3">The sequence shown here is derived from an EMBL/GenBank/DDBJ whole genome shotgun (WGS) entry which is preliminary data.</text>
</comment>
<evidence type="ECO:0000313" key="3">
    <source>
        <dbReference type="EMBL" id="MCQ9210451.1"/>
    </source>
</evidence>
<proteinExistence type="predicted"/>
<dbReference type="Pfam" id="PF09862">
    <property type="entry name" value="DUF2089"/>
    <property type="match status" value="1"/>
</dbReference>
<gene>
    <name evidence="3" type="ORF">NPA36_07795</name>
</gene>
<reference evidence="3" key="2">
    <citation type="journal article" date="2023" name="Curr. Microbiol.">
        <title>Granulicatella seriolae sp. nov., a Novel Facultative Anaerobe Isolated from Yellowtail Marine Fish.</title>
        <authorList>
            <person name="Lee M."/>
            <person name="Choi Y.J."/>
            <person name="Farooq A."/>
            <person name="Jeong J.B."/>
            <person name="Jung M.Y."/>
        </authorList>
    </citation>
    <scope>NUCLEOTIDE SEQUENCE</scope>
    <source>
        <strain evidence="3">S8</strain>
    </source>
</reference>
<dbReference type="InterPro" id="IPR018658">
    <property type="entry name" value="DUF2089"/>
</dbReference>